<dbReference type="OrthoDB" id="9763957at2"/>
<reference evidence="11 12" key="1">
    <citation type="submission" date="2018-04" db="EMBL/GenBank/DDBJ databases">
        <title>Bacteria isolated from cave deposits of Manipur.</title>
        <authorList>
            <person name="Sahoo D."/>
            <person name="Sarangthem I."/>
            <person name="Nandeibam J."/>
        </authorList>
    </citation>
    <scope>NUCLEOTIDE SEQUENCE [LARGE SCALE GENOMIC DNA]</scope>
    <source>
        <strain evidence="12">mrc11</strain>
    </source>
</reference>
<dbReference type="GO" id="GO:0015744">
    <property type="term" value="P:succinate transport"/>
    <property type="evidence" value="ECO:0007669"/>
    <property type="project" value="TreeGrafter"/>
</dbReference>
<dbReference type="PANTHER" id="PTHR34390">
    <property type="entry name" value="UPF0442 PROTEIN YJJB-RELATED"/>
    <property type="match status" value="1"/>
</dbReference>
<feature type="transmembrane region" description="Helical" evidence="8">
    <location>
        <begin position="370"/>
        <end position="391"/>
    </location>
</feature>
<evidence type="ECO:0000256" key="4">
    <source>
        <dbReference type="ARBA" id="ARBA00022989"/>
    </source>
</evidence>
<keyword evidence="3 8" id="KW-0812">Transmembrane</keyword>
<dbReference type="PANTHER" id="PTHR34390:SF2">
    <property type="entry name" value="SUCCINATE TRANSPORTER SUBUNIT YJJP-RELATED"/>
    <property type="match status" value="1"/>
</dbReference>
<dbReference type="EMBL" id="QLNP01000062">
    <property type="protein sequence ID" value="RAM38520.1"/>
    <property type="molecule type" value="Genomic_DNA"/>
</dbReference>
<feature type="transmembrane region" description="Helical" evidence="8">
    <location>
        <begin position="452"/>
        <end position="475"/>
    </location>
</feature>
<evidence type="ECO:0000313" key="11">
    <source>
        <dbReference type="EMBL" id="RAM38520.1"/>
    </source>
</evidence>
<feature type="transmembrane region" description="Helical" evidence="8">
    <location>
        <begin position="263"/>
        <end position="284"/>
    </location>
</feature>
<feature type="transmembrane region" description="Helical" evidence="8">
    <location>
        <begin position="239"/>
        <end position="257"/>
    </location>
</feature>
<comment type="subcellular location">
    <subcellularLocation>
        <location evidence="1">Cell membrane</location>
        <topology evidence="1">Multi-pass membrane protein</topology>
    </subcellularLocation>
</comment>
<dbReference type="Proteomes" id="UP000249166">
    <property type="component" value="Unassembled WGS sequence"/>
</dbReference>
<dbReference type="Pfam" id="PF12821">
    <property type="entry name" value="ThrE_2"/>
    <property type="match status" value="1"/>
</dbReference>
<keyword evidence="4 8" id="KW-1133">Transmembrane helix</keyword>
<evidence type="ECO:0000256" key="2">
    <source>
        <dbReference type="ARBA" id="ARBA00022475"/>
    </source>
</evidence>
<feature type="transmembrane region" description="Helical" evidence="8">
    <location>
        <begin position="305"/>
        <end position="326"/>
    </location>
</feature>
<feature type="transmembrane region" description="Helical" evidence="8">
    <location>
        <begin position="397"/>
        <end position="415"/>
    </location>
</feature>
<comment type="caution">
    <text evidence="11">The sequence shown here is derived from an EMBL/GenBank/DDBJ whole genome shotgun (WGS) entry which is preliminary data.</text>
</comment>
<evidence type="ECO:0000259" key="10">
    <source>
        <dbReference type="Pfam" id="PF12821"/>
    </source>
</evidence>
<dbReference type="Pfam" id="PF06738">
    <property type="entry name" value="ThrE"/>
    <property type="match status" value="1"/>
</dbReference>
<dbReference type="GO" id="GO:0005886">
    <property type="term" value="C:plasma membrane"/>
    <property type="evidence" value="ECO:0007669"/>
    <property type="project" value="UniProtKB-SubCell"/>
</dbReference>
<feature type="transmembrane region" description="Helical" evidence="8">
    <location>
        <begin position="346"/>
        <end position="363"/>
    </location>
</feature>
<proteinExistence type="inferred from homology"/>
<evidence type="ECO:0000256" key="8">
    <source>
        <dbReference type="SAM" id="Phobius"/>
    </source>
</evidence>
<feature type="domain" description="Threonine/serine exporter-like N-terminal" evidence="9">
    <location>
        <begin position="81"/>
        <end position="324"/>
    </location>
</feature>
<evidence type="ECO:0000256" key="3">
    <source>
        <dbReference type="ARBA" id="ARBA00022692"/>
    </source>
</evidence>
<keyword evidence="5 8" id="KW-0472">Membrane</keyword>
<name>A0A328HMP8_ARTGO</name>
<evidence type="ECO:0000256" key="7">
    <source>
        <dbReference type="SAM" id="MobiDB-lite"/>
    </source>
</evidence>
<evidence type="ECO:0000259" key="9">
    <source>
        <dbReference type="Pfam" id="PF06738"/>
    </source>
</evidence>
<feature type="region of interest" description="Disordered" evidence="7">
    <location>
        <begin position="1"/>
        <end position="34"/>
    </location>
</feature>
<evidence type="ECO:0000313" key="12">
    <source>
        <dbReference type="Proteomes" id="UP000249166"/>
    </source>
</evidence>
<keyword evidence="2" id="KW-1003">Cell membrane</keyword>
<feature type="domain" description="Threonine/Serine exporter ThrE" evidence="10">
    <location>
        <begin position="349"/>
        <end position="476"/>
    </location>
</feature>
<evidence type="ECO:0000256" key="6">
    <source>
        <dbReference type="ARBA" id="ARBA00034125"/>
    </source>
</evidence>
<dbReference type="InterPro" id="IPR010619">
    <property type="entry name" value="ThrE-like_N"/>
</dbReference>
<dbReference type="InterPro" id="IPR024528">
    <property type="entry name" value="ThrE_2"/>
</dbReference>
<protein>
    <submittedName>
        <fullName evidence="11">Threonine/serine exporter family protein</fullName>
    </submittedName>
</protein>
<evidence type="ECO:0000256" key="1">
    <source>
        <dbReference type="ARBA" id="ARBA00004651"/>
    </source>
</evidence>
<organism evidence="11 12">
    <name type="scientific">Arthrobacter globiformis</name>
    <dbReference type="NCBI Taxonomy" id="1665"/>
    <lineage>
        <taxon>Bacteria</taxon>
        <taxon>Bacillati</taxon>
        <taxon>Actinomycetota</taxon>
        <taxon>Actinomycetes</taxon>
        <taxon>Micrococcales</taxon>
        <taxon>Micrococcaceae</taxon>
        <taxon>Arthrobacter</taxon>
    </lineage>
</organism>
<dbReference type="RefSeq" id="WP_111902978.1">
    <property type="nucleotide sequence ID" value="NZ_QLNP01000062.1"/>
</dbReference>
<comment type="similarity">
    <text evidence="6">Belongs to the ThrE exporter (TC 2.A.79) family.</text>
</comment>
<gene>
    <name evidence="11" type="ORF">DBZ45_05930</name>
</gene>
<dbReference type="GO" id="GO:0022857">
    <property type="term" value="F:transmembrane transporter activity"/>
    <property type="evidence" value="ECO:0007669"/>
    <property type="project" value="InterPro"/>
</dbReference>
<feature type="transmembrane region" description="Helical" evidence="8">
    <location>
        <begin position="190"/>
        <end position="207"/>
    </location>
</feature>
<evidence type="ECO:0000256" key="5">
    <source>
        <dbReference type="ARBA" id="ARBA00023136"/>
    </source>
</evidence>
<accession>A0A328HMP8</accession>
<dbReference type="AlphaFoldDB" id="A0A328HMP8"/>
<dbReference type="InterPro" id="IPR050539">
    <property type="entry name" value="ThrE_Dicarb/AminoAcid_Exp"/>
</dbReference>
<sequence length="498" mass="52444">MTKQPRGANRPPTDGLPKTEPLTASQMHQNAAAKRMLRRLVQGENPPTAPLSIVDRLAGSPYANPMIQVSGIDESARKTMDFALHLAESMFRYGAGALEVETSIIAVTAALGLKNIEVDITNQSVGINYAAKDQTPITLLRVVRSWTNNYAGLAQVHQLVTDIVAGGVGRDEAVRRLDEIVRRPKPFPRWMVTVAFAVFAAVFVAVIGGGLGASAVAFASNLLISLVARKLGRWRTPDFFITAACSFVVTVIALLMWRFGSPVGIRLAPAIVVVGGILLLLPTGRLVSSVQDAINGFPVTAAGRFLSTLLTFGAVVAGIAVAFVVGDRIGMEPISVTETFPPAYPLWVQVILVAIAVVAIGVTEQTDWKLLLPTAAVGVVGHLALIGGEAMGIGPRFSPALAAVVIGLLARVVALKMGAPQLVVAVPAGLILLPGLTIFRSMYVLTIEESEILLGAGGMLSAGAIVFGVAGGIVLGDTLARPLTRSLASNERRRSRRR</sequence>
<feature type="transmembrane region" description="Helical" evidence="8">
    <location>
        <begin position="422"/>
        <end position="446"/>
    </location>
</feature>